<reference evidence="4" key="1">
    <citation type="submission" date="2012-06" db="EMBL/GenBank/DDBJ databases">
        <title>Complete sequence of chromosome of Desulfomonile tiedjei DSM 6799.</title>
        <authorList>
            <person name="Lucas S."/>
            <person name="Copeland A."/>
            <person name="Lapidus A."/>
            <person name="Glavina del Rio T."/>
            <person name="Dalin E."/>
            <person name="Tice H."/>
            <person name="Bruce D."/>
            <person name="Goodwin L."/>
            <person name="Pitluck S."/>
            <person name="Peters L."/>
            <person name="Ovchinnikova G."/>
            <person name="Zeytun A."/>
            <person name="Lu M."/>
            <person name="Kyrpides N."/>
            <person name="Mavromatis K."/>
            <person name="Ivanova N."/>
            <person name="Brettin T."/>
            <person name="Detter J.C."/>
            <person name="Han C."/>
            <person name="Larimer F."/>
            <person name="Land M."/>
            <person name="Hauser L."/>
            <person name="Markowitz V."/>
            <person name="Cheng J.-F."/>
            <person name="Hugenholtz P."/>
            <person name="Woyke T."/>
            <person name="Wu D."/>
            <person name="Spring S."/>
            <person name="Schroeder M."/>
            <person name="Brambilla E."/>
            <person name="Klenk H.-P."/>
            <person name="Eisen J.A."/>
        </authorList>
    </citation>
    <scope>NUCLEOTIDE SEQUENCE [LARGE SCALE GENOMIC DNA]</scope>
    <source>
        <strain evidence="4">ATCC 49306 / DSM 6799 / DCB-1</strain>
    </source>
</reference>
<dbReference type="EMBL" id="CP003360">
    <property type="protein sequence ID" value="AFM22914.1"/>
    <property type="molecule type" value="Genomic_DNA"/>
</dbReference>
<sequence>MIVAQPKPFSEIESFVHQYSRILVAGCGTCVAVCLAGGEKEAAILSAQLRLSALKKGRNVEVAAATVERQCDREFLSLLHDRVAKVDAVISLACGAGIQFLAEMYPETPVFPGVDTSFIGVAEGAGAWAERCKSCNQCFLGITGGICPVTMCAKSLLNGPCGGPTNGKCETDSQRDCAWVQIIQRLQLQGRLDMLESVVPPRDFGRSSHPGKIVRPDYQKRFSTE</sequence>
<gene>
    <name evidence="3" type="ordered locus">Desti_0168</name>
</gene>
<dbReference type="PANTHER" id="PTHR38755:SF1">
    <property type="entry name" value="METHYLENE-TETRAHYDROFOLATE REDUCTASE C-TERMINAL DOMAIN-CONTAINING PROTEIN"/>
    <property type="match status" value="1"/>
</dbReference>
<dbReference type="OrthoDB" id="9803687at2"/>
<organism evidence="3 4">
    <name type="scientific">Desulfomonile tiedjei (strain ATCC 49306 / DSM 6799 / DCB-1)</name>
    <dbReference type="NCBI Taxonomy" id="706587"/>
    <lineage>
        <taxon>Bacteria</taxon>
        <taxon>Pseudomonadati</taxon>
        <taxon>Thermodesulfobacteriota</taxon>
        <taxon>Desulfomonilia</taxon>
        <taxon>Desulfomonilales</taxon>
        <taxon>Desulfomonilaceae</taxon>
        <taxon>Desulfomonile</taxon>
    </lineage>
</organism>
<dbReference type="RefSeq" id="WP_014808073.1">
    <property type="nucleotide sequence ID" value="NC_018025.1"/>
</dbReference>
<proteinExistence type="predicted"/>
<keyword evidence="4" id="KW-1185">Reference proteome</keyword>
<feature type="compositionally biased region" description="Basic and acidic residues" evidence="1">
    <location>
        <begin position="214"/>
        <end position="225"/>
    </location>
</feature>
<dbReference type="eggNOG" id="COG4656">
    <property type="taxonomic scope" value="Bacteria"/>
</dbReference>
<dbReference type="Proteomes" id="UP000006055">
    <property type="component" value="Chromosome"/>
</dbReference>
<dbReference type="InterPro" id="IPR022026">
    <property type="entry name" value="DUF5981"/>
</dbReference>
<evidence type="ECO:0000256" key="1">
    <source>
        <dbReference type="SAM" id="MobiDB-lite"/>
    </source>
</evidence>
<dbReference type="KEGG" id="dti:Desti_0168"/>
<feature type="domain" description="Methylene-tetrahydrofolate reductase C-terminal-like" evidence="2">
    <location>
        <begin position="111"/>
        <end position="204"/>
    </location>
</feature>
<protein>
    <submittedName>
        <fullName evidence="3">Methylene-tetrahydrofolate reductase C terminal</fullName>
    </submittedName>
</protein>
<evidence type="ECO:0000259" key="2">
    <source>
        <dbReference type="Pfam" id="PF12225"/>
    </source>
</evidence>
<accession>I4C023</accession>
<evidence type="ECO:0000313" key="3">
    <source>
        <dbReference type="EMBL" id="AFM22914.1"/>
    </source>
</evidence>
<name>I4C023_DESTA</name>
<dbReference type="HOGENOM" id="CLU_107569_0_0_7"/>
<dbReference type="AlphaFoldDB" id="I4C023"/>
<dbReference type="PATRIC" id="fig|706587.4.peg.191"/>
<dbReference type="PANTHER" id="PTHR38755">
    <property type="entry name" value="5,10-METHYLENETETRAHYDROFOLATE REDUCTASE"/>
    <property type="match status" value="1"/>
</dbReference>
<dbReference type="Pfam" id="PF12225">
    <property type="entry name" value="DUF5981"/>
    <property type="match status" value="1"/>
</dbReference>
<dbReference type="STRING" id="706587.Desti_0168"/>
<evidence type="ECO:0000313" key="4">
    <source>
        <dbReference type="Proteomes" id="UP000006055"/>
    </source>
</evidence>
<feature type="region of interest" description="Disordered" evidence="1">
    <location>
        <begin position="203"/>
        <end position="225"/>
    </location>
</feature>